<evidence type="ECO:0000256" key="2">
    <source>
        <dbReference type="ARBA" id="ARBA00022908"/>
    </source>
</evidence>
<evidence type="ECO:0000259" key="4">
    <source>
        <dbReference type="Pfam" id="PF13356"/>
    </source>
</evidence>
<comment type="caution">
    <text evidence="5">The sequence shown here is derived from an EMBL/GenBank/DDBJ whole genome shotgun (WGS) entry which is preliminary data.</text>
</comment>
<dbReference type="Gene3D" id="3.30.160.390">
    <property type="entry name" value="Integrase, DNA-binding domain"/>
    <property type="match status" value="1"/>
</dbReference>
<feature type="compositionally biased region" description="Basic and acidic residues" evidence="3">
    <location>
        <begin position="9"/>
        <end position="20"/>
    </location>
</feature>
<feature type="domain" description="Integrase DNA-binding" evidence="4">
    <location>
        <begin position="8"/>
        <end position="88"/>
    </location>
</feature>
<evidence type="ECO:0000256" key="1">
    <source>
        <dbReference type="ARBA" id="ARBA00008857"/>
    </source>
</evidence>
<gene>
    <name evidence="5" type="ORF">JMJ54_03670</name>
</gene>
<sequence length="89" mass="9904">MARPTKPLTDTECRNAKPADKDRKLFDGGGLFLLIRPTGSKLWRLKYTRPTGSESLLSFGAYPELSLTAARTQRDEVRALLTKGIDPQV</sequence>
<dbReference type="EMBL" id="JAESND010000001">
    <property type="protein sequence ID" value="MBM3114920.1"/>
    <property type="molecule type" value="Genomic_DNA"/>
</dbReference>
<dbReference type="Pfam" id="PF13356">
    <property type="entry name" value="Arm-DNA-bind_3"/>
    <property type="match status" value="1"/>
</dbReference>
<name>A0ABS2BHH9_9NEIS</name>
<dbReference type="InterPro" id="IPR025166">
    <property type="entry name" value="Integrase_DNA_bind_dom"/>
</dbReference>
<dbReference type="GO" id="GO:0003677">
    <property type="term" value="F:DNA binding"/>
    <property type="evidence" value="ECO:0007669"/>
    <property type="project" value="UniProtKB-KW"/>
</dbReference>
<dbReference type="PANTHER" id="PTHR30629:SF6">
    <property type="entry name" value="PROPHAGE INTEGRASE INTA-RELATED"/>
    <property type="match status" value="1"/>
</dbReference>
<comment type="similarity">
    <text evidence="1">Belongs to the 'phage' integrase family.</text>
</comment>
<dbReference type="PANTHER" id="PTHR30629">
    <property type="entry name" value="PROPHAGE INTEGRASE"/>
    <property type="match status" value="1"/>
</dbReference>
<dbReference type="InterPro" id="IPR050808">
    <property type="entry name" value="Phage_Integrase"/>
</dbReference>
<evidence type="ECO:0000313" key="5">
    <source>
        <dbReference type="EMBL" id="MBM3114920.1"/>
    </source>
</evidence>
<feature type="region of interest" description="Disordered" evidence="3">
    <location>
        <begin position="1"/>
        <end position="20"/>
    </location>
</feature>
<evidence type="ECO:0000256" key="3">
    <source>
        <dbReference type="SAM" id="MobiDB-lite"/>
    </source>
</evidence>
<reference evidence="5 6" key="1">
    <citation type="submission" date="2021-01" db="EMBL/GenBank/DDBJ databases">
        <title>Draft Genome Sequence and Polyhydroxyalkanoate Biosynthetic Potential of Jeongeupia naejangsanensis Type Strain DSM 24253.</title>
        <authorList>
            <person name="Turrini P."/>
            <person name="Artuso I."/>
            <person name="Lugli G.A."/>
            <person name="Frangipani E."/>
            <person name="Ventura M."/>
            <person name="Visca P."/>
        </authorList>
    </citation>
    <scope>NUCLEOTIDE SEQUENCE [LARGE SCALE GENOMIC DNA]</scope>
    <source>
        <strain evidence="5 6">DSM 24253</strain>
    </source>
</reference>
<keyword evidence="2" id="KW-0229">DNA integration</keyword>
<proteinExistence type="inferred from homology"/>
<dbReference type="Proteomes" id="UP000809431">
    <property type="component" value="Unassembled WGS sequence"/>
</dbReference>
<keyword evidence="5" id="KW-0238">DNA-binding</keyword>
<dbReference type="InterPro" id="IPR038488">
    <property type="entry name" value="Integrase_DNA-bd_sf"/>
</dbReference>
<dbReference type="RefSeq" id="WP_203536578.1">
    <property type="nucleotide sequence ID" value="NZ_JAESND010000001.1"/>
</dbReference>
<accession>A0ABS2BHH9</accession>
<keyword evidence="6" id="KW-1185">Reference proteome</keyword>
<protein>
    <submittedName>
        <fullName evidence="5">Integrase arm-type DNA-binding domain-containing protein</fullName>
    </submittedName>
</protein>
<organism evidence="5 6">
    <name type="scientific">Jeongeupia naejangsanensis</name>
    <dbReference type="NCBI Taxonomy" id="613195"/>
    <lineage>
        <taxon>Bacteria</taxon>
        <taxon>Pseudomonadati</taxon>
        <taxon>Pseudomonadota</taxon>
        <taxon>Betaproteobacteria</taxon>
        <taxon>Neisseriales</taxon>
        <taxon>Chitinibacteraceae</taxon>
        <taxon>Jeongeupia</taxon>
    </lineage>
</organism>
<evidence type="ECO:0000313" key="6">
    <source>
        <dbReference type="Proteomes" id="UP000809431"/>
    </source>
</evidence>